<evidence type="ECO:0000259" key="8">
    <source>
        <dbReference type="Pfam" id="PF22898"/>
    </source>
</evidence>
<dbReference type="Gene3D" id="2.60.40.1120">
    <property type="entry name" value="Carboxypeptidase-like, regulatory domain"/>
    <property type="match status" value="2"/>
</dbReference>
<feature type="domain" description="NOMO-like ninth beta-sandwich" evidence="9">
    <location>
        <begin position="749"/>
        <end position="823"/>
    </location>
</feature>
<gene>
    <name evidence="15" type="primary">LOC4804091</name>
</gene>
<dbReference type="FunFam" id="2.60.40.10:FF:002703">
    <property type="entry name" value="GD26007"/>
    <property type="match status" value="1"/>
</dbReference>
<evidence type="ECO:0000256" key="4">
    <source>
        <dbReference type="ARBA" id="ARBA00022824"/>
    </source>
</evidence>
<evidence type="ECO:0000256" key="1">
    <source>
        <dbReference type="ARBA" id="ARBA00004115"/>
    </source>
</evidence>
<protein>
    <submittedName>
        <fullName evidence="15">Nodal modulator 2</fullName>
    </submittedName>
</protein>
<evidence type="ECO:0000256" key="2">
    <source>
        <dbReference type="ARBA" id="ARBA00022692"/>
    </source>
</evidence>
<evidence type="ECO:0000313" key="15">
    <source>
        <dbReference type="RefSeq" id="XP_001360709.3"/>
    </source>
</evidence>
<dbReference type="Pfam" id="PF23141">
    <property type="entry name" value="Ig_NOMO"/>
    <property type="match status" value="1"/>
</dbReference>
<dbReference type="Pfam" id="PF22902">
    <property type="entry name" value="NOMO1-like_9th"/>
    <property type="match status" value="1"/>
</dbReference>
<evidence type="ECO:0000256" key="3">
    <source>
        <dbReference type="ARBA" id="ARBA00022729"/>
    </source>
</evidence>
<keyword evidence="2" id="KW-0812">Transmembrane</keyword>
<dbReference type="InterPro" id="IPR056319">
    <property type="entry name" value="NOMO_7th"/>
</dbReference>
<accession>A0A6I8UTX3</accession>
<dbReference type="KEGG" id="dpo:4804091"/>
<evidence type="ECO:0000259" key="11">
    <source>
        <dbReference type="Pfam" id="PF23141"/>
    </source>
</evidence>
<feature type="domain" description="NOMO seventh transthyretin-like" evidence="11">
    <location>
        <begin position="576"/>
        <end position="648"/>
    </location>
</feature>
<feature type="domain" description="NOMO second beta-sandwich" evidence="10">
    <location>
        <begin position="116"/>
        <end position="202"/>
    </location>
</feature>
<feature type="domain" description="NOMO fifth transthyretin-like" evidence="13">
    <location>
        <begin position="398"/>
        <end position="478"/>
    </location>
</feature>
<proteinExistence type="predicted"/>
<dbReference type="Pfam" id="PF22898">
    <property type="entry name" value="NOMO1-like_1st"/>
    <property type="match status" value="1"/>
</dbReference>
<evidence type="ECO:0000313" key="14">
    <source>
        <dbReference type="Proteomes" id="UP000001819"/>
    </source>
</evidence>
<dbReference type="Pfam" id="PF22904">
    <property type="entry name" value="NOMO1-like_2nd"/>
    <property type="match status" value="1"/>
</dbReference>
<comment type="subcellular location">
    <subcellularLocation>
        <location evidence="1">Endoplasmic reticulum membrane</location>
        <topology evidence="1">Single-pass type I membrane protein</topology>
    </subcellularLocation>
</comment>
<organism evidence="14 15">
    <name type="scientific">Drosophila pseudoobscura pseudoobscura</name>
    <name type="common">Fruit fly</name>
    <dbReference type="NCBI Taxonomy" id="46245"/>
    <lineage>
        <taxon>Eukaryota</taxon>
        <taxon>Metazoa</taxon>
        <taxon>Ecdysozoa</taxon>
        <taxon>Arthropoda</taxon>
        <taxon>Hexapoda</taxon>
        <taxon>Insecta</taxon>
        <taxon>Pterygota</taxon>
        <taxon>Neoptera</taxon>
        <taxon>Endopterygota</taxon>
        <taxon>Diptera</taxon>
        <taxon>Brachycera</taxon>
        <taxon>Muscomorpha</taxon>
        <taxon>Ephydroidea</taxon>
        <taxon>Drosophilidae</taxon>
        <taxon>Drosophila</taxon>
        <taxon>Sophophora</taxon>
    </lineage>
</organism>
<evidence type="ECO:0000259" key="9">
    <source>
        <dbReference type="Pfam" id="PF22902"/>
    </source>
</evidence>
<dbReference type="InterPro" id="IPR055075">
    <property type="entry name" value="NOMO-like_N"/>
</dbReference>
<evidence type="ECO:0000256" key="7">
    <source>
        <dbReference type="SAM" id="SignalP"/>
    </source>
</evidence>
<dbReference type="Pfam" id="PF23192">
    <property type="entry name" value="NOMO_12th"/>
    <property type="match status" value="1"/>
</dbReference>
<dbReference type="InterPro" id="IPR056191">
    <property type="entry name" value="NOMO_12th"/>
</dbReference>
<reference evidence="14" key="1">
    <citation type="submission" date="2024-06" db="UniProtKB">
        <authorList>
            <consortium name="RefSeq"/>
        </authorList>
    </citation>
    <scope>NUCLEOTIDE SEQUENCE [LARGE SCALE GENOMIC DNA]</scope>
    <source>
        <strain evidence="14">MV2-25</strain>
    </source>
</reference>
<evidence type="ECO:0000256" key="6">
    <source>
        <dbReference type="ARBA" id="ARBA00023136"/>
    </source>
</evidence>
<dbReference type="Proteomes" id="UP000001819">
    <property type="component" value="Chromosome 3"/>
</dbReference>
<dbReference type="InterPro" id="IPR055074">
    <property type="entry name" value="NOMO1-3_2nd"/>
</dbReference>
<sequence>MRFFSGVILILSIKLLGEINAQSNEVVGCGGFIKSHADIDFSKVEIKLLTKQGSLKDKTDCSPSNGYYFLPIYDKGDYLLSISPPPGWSFEPEHVELNFDGKNDVCSQGKDVNFVFKGFGITGKVGLATGGGARDVDVELQSEQGEVRRTKTDINGIFSFTPIIPGKYVIKATHSKWHFSKAEHDVVVVSGNTELPENSLVVSGFDINGRFDTSAQLPGSLGVALFKKKGQALVPKCDKSSVAASNSGRSEYESAASCYTLIDKSGEYTFKNVPSGKYLLQAINENTKLKLHLSPDFLEVEVGKDTLQLKEEFKITGFTISGRVLGSAGGAPLKSAIVKLNGKKVAETDAQGSYTLQNIKAGTINIEVESPQLQFAPLQVKVQINTVELPTIVPSAYEVCGKVVSTNSYAVGLTKLGSTFHTTTKTQAGSGTWCAFLPVGKFSIEVLTTDADKASGVQFFPVQQQTEVKGEPINGITFSQLRAKIRGELQCLPDATGTCTGAEVTLQALDATGQPTTNKWKAKAHRGKFVFKDMLPGPYELTIPQGNLCYESTRVFLNVASAEEDAPPFIHKGYEVSIISSHRALMRYTHVTGPTEAKAPSETLKILSGVNTFCVSKYGSYDFKLEGCHTYDESLPSKFITPEPEQLQTLIINAVAHKTGIRVLSTEPTADSIKLLLESEKLGKETITPTAESHKVDGKYAYRYDTYLKPEEVLHITPVSDVMLFAPQNQDIVGGSDCVDIAFNFVATRGLILRGKVVPAIKNAKITLSFPEHPALKDIETLTAVTGEFKFNPIDAGMAFDLKAEKESYVFSEYNRQSASFSAHKLCEISVIVKDEAGQLLGGVLLSLSGGESYRKNLVTGEDGAINFHSLSPSQYYLRPMMKEYKFEPNSKMIDIKDGETNQVTLIGKRFAYSIFGTITSLNGQPFAEVNVKATADESCHSQQEEATSEPNGQYRIRGLQPGCKYSVRVVPDNERVERSLPNEHEVSVGHQDVRDINLVAMSPLKIVDITARVTATLNDHYKTLRIVMYRRGNSDSPVFSQRVGTPVNPKARLNPGMTIFLPRIPLDGKSYFVELQSTLSDKTYTYKLPSTSFVADRGSVFIQLDFKPEVRAAETDLNQNSISALVLIALVAIAFFKQDLATNFLAFVWGKLNDLASDLSQRHKIKTQVRKNEPRESQREIEQLAEQINAIKKKKTKKI</sequence>
<dbReference type="InterPro" id="IPR056190">
    <property type="entry name" value="NOMO_5th"/>
</dbReference>
<dbReference type="FunCoup" id="A0A6I8UTX3">
    <property type="interactions" value="2087"/>
</dbReference>
<name>A0A6I8UTX3_DROPS</name>
<feature type="chain" id="PRO_5026328789" evidence="7">
    <location>
        <begin position="22"/>
        <end position="1200"/>
    </location>
</feature>
<keyword evidence="3 7" id="KW-0732">Signal</keyword>
<dbReference type="InterPro" id="IPR013784">
    <property type="entry name" value="Carb-bd-like_fold"/>
</dbReference>
<keyword evidence="5" id="KW-1133">Transmembrane helix</keyword>
<feature type="signal peptide" evidence="7">
    <location>
        <begin position="1"/>
        <end position="21"/>
    </location>
</feature>
<keyword evidence="6" id="KW-0472">Membrane</keyword>
<evidence type="ECO:0000259" key="10">
    <source>
        <dbReference type="Pfam" id="PF22904"/>
    </source>
</evidence>
<dbReference type="Pfam" id="PF13620">
    <property type="entry name" value="CarboxypepD_reg"/>
    <property type="match status" value="1"/>
</dbReference>
<evidence type="ECO:0000259" key="13">
    <source>
        <dbReference type="Pfam" id="PF23194"/>
    </source>
</evidence>
<keyword evidence="14" id="KW-1185">Reference proteome</keyword>
<dbReference type="RefSeq" id="XP_001360709.3">
    <property type="nucleotide sequence ID" value="XM_001360672.4"/>
</dbReference>
<dbReference type="PANTHER" id="PTHR23303:SF14">
    <property type="entry name" value="BOS COMPLEX SUBUNIT NOMO1-RELATED"/>
    <property type="match status" value="1"/>
</dbReference>
<dbReference type="SUPFAM" id="SSF49452">
    <property type="entry name" value="Starch-binding domain-like"/>
    <property type="match status" value="4"/>
</dbReference>
<evidence type="ECO:0000259" key="12">
    <source>
        <dbReference type="Pfam" id="PF23192"/>
    </source>
</evidence>
<feature type="domain" description="NOMO C-terminal transthyretin-like" evidence="12">
    <location>
        <begin position="1008"/>
        <end position="1109"/>
    </location>
</feature>
<dbReference type="PANTHER" id="PTHR23303">
    <property type="entry name" value="CARBOXYPEPTIDASE REGULATORY REGION-CONTAINING"/>
    <property type="match status" value="1"/>
</dbReference>
<reference evidence="15" key="2">
    <citation type="submission" date="2025-08" db="UniProtKB">
        <authorList>
            <consortium name="RefSeq"/>
        </authorList>
    </citation>
    <scope>IDENTIFICATION</scope>
    <source>
        <strain evidence="15">MV-25-SWS-2005</strain>
        <tissue evidence="15">Whole body</tissue>
    </source>
</reference>
<dbReference type="InParanoid" id="A0A6I8UTX3"/>
<feature type="domain" description="NOMO-like N-terminal beta-sandwich" evidence="8">
    <location>
        <begin position="30"/>
        <end position="114"/>
    </location>
</feature>
<dbReference type="Pfam" id="PF23194">
    <property type="entry name" value="NOMO_5th"/>
    <property type="match status" value="1"/>
</dbReference>
<dbReference type="GO" id="GO:0030246">
    <property type="term" value="F:carbohydrate binding"/>
    <property type="evidence" value="ECO:0007669"/>
    <property type="project" value="InterPro"/>
</dbReference>
<keyword evidence="4" id="KW-0256">Endoplasmic reticulum</keyword>
<dbReference type="GO" id="GO:0005789">
    <property type="term" value="C:endoplasmic reticulum membrane"/>
    <property type="evidence" value="ECO:0007669"/>
    <property type="project" value="UniProtKB-SubCell"/>
</dbReference>
<evidence type="ECO:0000256" key="5">
    <source>
        <dbReference type="ARBA" id="ARBA00022989"/>
    </source>
</evidence>
<dbReference type="InterPro" id="IPR055073">
    <property type="entry name" value="NOMO1-like_9th"/>
</dbReference>
<dbReference type="AlphaFoldDB" id="A0A6I8UTX3"/>
<dbReference type="InterPro" id="IPR051417">
    <property type="entry name" value="SDr/BOS_complex"/>
</dbReference>